<dbReference type="NCBIfam" id="TIGR00590">
    <property type="entry name" value="pcna"/>
    <property type="match status" value="1"/>
</dbReference>
<dbReference type="PANTHER" id="PTHR11352:SF0">
    <property type="entry name" value="PROLIFERATING CELL NUCLEAR ANTIGEN"/>
    <property type="match status" value="1"/>
</dbReference>
<protein>
    <recommendedName>
        <fullName evidence="6">DNA sliding clamp PCNA</fullName>
    </recommendedName>
</protein>
<evidence type="ECO:0000313" key="10">
    <source>
        <dbReference type="EMBL" id="CAE0543417.1"/>
    </source>
</evidence>
<evidence type="ECO:0000256" key="4">
    <source>
        <dbReference type="ARBA" id="ARBA00023125"/>
    </source>
</evidence>
<dbReference type="GO" id="GO:0006298">
    <property type="term" value="P:mismatch repair"/>
    <property type="evidence" value="ECO:0007669"/>
    <property type="project" value="TreeGrafter"/>
</dbReference>
<dbReference type="InterPro" id="IPR022648">
    <property type="entry name" value="Pr_cel_nuc_antig_N"/>
</dbReference>
<dbReference type="CDD" id="cd00577">
    <property type="entry name" value="PCNA"/>
    <property type="match status" value="1"/>
</dbReference>
<dbReference type="InterPro" id="IPR046938">
    <property type="entry name" value="DNA_clamp_sf"/>
</dbReference>
<dbReference type="InterPro" id="IPR022659">
    <property type="entry name" value="Pr_cel_nuc_antig_CS"/>
</dbReference>
<dbReference type="Pfam" id="PF00705">
    <property type="entry name" value="PCNA_N"/>
    <property type="match status" value="1"/>
</dbReference>
<dbReference type="GO" id="GO:0006272">
    <property type="term" value="P:leading strand elongation"/>
    <property type="evidence" value="ECO:0007669"/>
    <property type="project" value="TreeGrafter"/>
</dbReference>
<gene>
    <name evidence="10" type="ORF">SACU0126_LOCUS10095</name>
</gene>
<dbReference type="InterPro" id="IPR022649">
    <property type="entry name" value="Pr_cel_nuc_antig_C"/>
</dbReference>
<dbReference type="HAMAP" id="MF_00317">
    <property type="entry name" value="DNApol_clamp_arch"/>
    <property type="match status" value="1"/>
</dbReference>
<dbReference type="GO" id="GO:0006275">
    <property type="term" value="P:regulation of DNA replication"/>
    <property type="evidence" value="ECO:0007669"/>
    <property type="project" value="InterPro"/>
</dbReference>
<evidence type="ECO:0000259" key="8">
    <source>
        <dbReference type="Pfam" id="PF00705"/>
    </source>
</evidence>
<feature type="domain" description="Proliferating cell nuclear antigen PCNA N-terminal" evidence="8">
    <location>
        <begin position="1"/>
        <end position="124"/>
    </location>
</feature>
<organism evidence="10">
    <name type="scientific">Strombidinopsis acuminata</name>
    <dbReference type="NCBI Taxonomy" id="141414"/>
    <lineage>
        <taxon>Eukaryota</taxon>
        <taxon>Sar</taxon>
        <taxon>Alveolata</taxon>
        <taxon>Ciliophora</taxon>
        <taxon>Intramacronucleata</taxon>
        <taxon>Spirotrichea</taxon>
        <taxon>Choreotrichia</taxon>
        <taxon>Choreotrichida</taxon>
        <taxon>Strombidinopsidae</taxon>
        <taxon>Strombidinopsis</taxon>
    </lineage>
</organism>
<feature type="domain" description="Proliferating cell nuclear antigen PCNA C-terminal" evidence="9">
    <location>
        <begin position="128"/>
        <end position="253"/>
    </location>
</feature>
<accession>A0A7S3S3U8</accession>
<dbReference type="GO" id="GO:0019985">
    <property type="term" value="P:translesion synthesis"/>
    <property type="evidence" value="ECO:0007669"/>
    <property type="project" value="TreeGrafter"/>
</dbReference>
<dbReference type="PROSITE" id="PS01251">
    <property type="entry name" value="PCNA_1"/>
    <property type="match status" value="1"/>
</dbReference>
<evidence type="ECO:0000259" key="9">
    <source>
        <dbReference type="Pfam" id="PF02747"/>
    </source>
</evidence>
<comment type="subcellular location">
    <subcellularLocation>
        <location evidence="1 6">Nucleus</location>
    </subcellularLocation>
</comment>
<comment type="similarity">
    <text evidence="2 7">Belongs to the PCNA family.</text>
</comment>
<evidence type="ECO:0000256" key="3">
    <source>
        <dbReference type="ARBA" id="ARBA00022705"/>
    </source>
</evidence>
<proteinExistence type="inferred from homology"/>
<evidence type="ECO:0000256" key="7">
    <source>
        <dbReference type="RuleBase" id="RU003671"/>
    </source>
</evidence>
<reference evidence="10" key="1">
    <citation type="submission" date="2021-01" db="EMBL/GenBank/DDBJ databases">
        <authorList>
            <person name="Corre E."/>
            <person name="Pelletier E."/>
            <person name="Niang G."/>
            <person name="Scheremetjew M."/>
            <person name="Finn R."/>
            <person name="Kale V."/>
            <person name="Holt S."/>
            <person name="Cochrane G."/>
            <person name="Meng A."/>
            <person name="Brown T."/>
            <person name="Cohen L."/>
        </authorList>
    </citation>
    <scope>NUCLEOTIDE SEQUENCE</scope>
    <source>
        <strain evidence="10">SPMC142</strain>
    </source>
</reference>
<dbReference type="PRINTS" id="PR00339">
    <property type="entry name" value="PCNACYCLIN"/>
</dbReference>
<comment type="function">
    <text evidence="6">This protein is an auxiliary protein of DNA polymerase delta and is involved in the control of eukaryotic DNA replication by increasing the polymerase's processivity during elongation of the leading strand.</text>
</comment>
<evidence type="ECO:0000256" key="5">
    <source>
        <dbReference type="ARBA" id="ARBA00023242"/>
    </source>
</evidence>
<dbReference type="AlphaFoldDB" id="A0A7S3S3U8"/>
<keyword evidence="3 7" id="KW-0235">DNA replication</keyword>
<name>A0A7S3S3U8_9SPIT</name>
<evidence type="ECO:0000256" key="1">
    <source>
        <dbReference type="ARBA" id="ARBA00004123"/>
    </source>
</evidence>
<dbReference type="Gene3D" id="3.10.150.10">
    <property type="entry name" value="DNA Polymerase III, subunit A, domain 2"/>
    <property type="match status" value="2"/>
</dbReference>
<keyword evidence="4 7" id="KW-0238">DNA-binding</keyword>
<evidence type="ECO:0000256" key="2">
    <source>
        <dbReference type="ARBA" id="ARBA00010462"/>
    </source>
</evidence>
<dbReference type="InterPro" id="IPR000730">
    <property type="entry name" value="Pr_cel_nuc_antig"/>
</dbReference>
<dbReference type="Pfam" id="PF02747">
    <property type="entry name" value="PCNA_C"/>
    <property type="match status" value="1"/>
</dbReference>
<dbReference type="GO" id="GO:0030337">
    <property type="term" value="F:DNA polymerase processivity factor activity"/>
    <property type="evidence" value="ECO:0007669"/>
    <property type="project" value="InterPro"/>
</dbReference>
<dbReference type="SUPFAM" id="SSF55979">
    <property type="entry name" value="DNA clamp"/>
    <property type="match status" value="2"/>
</dbReference>
<keyword evidence="5 6" id="KW-0539">Nucleus</keyword>
<dbReference type="GO" id="GO:0003677">
    <property type="term" value="F:DNA binding"/>
    <property type="evidence" value="ECO:0007669"/>
    <property type="project" value="UniProtKB-KW"/>
</dbReference>
<dbReference type="GO" id="GO:0043626">
    <property type="term" value="C:PCNA complex"/>
    <property type="evidence" value="ECO:0007669"/>
    <property type="project" value="TreeGrafter"/>
</dbReference>
<evidence type="ECO:0000256" key="6">
    <source>
        <dbReference type="RuleBase" id="RU000641"/>
    </source>
</evidence>
<dbReference type="EMBL" id="HBIQ01030666">
    <property type="protein sequence ID" value="CAE0543417.1"/>
    <property type="molecule type" value="Transcribed_RNA"/>
</dbReference>
<dbReference type="PANTHER" id="PTHR11352">
    <property type="entry name" value="PROLIFERATING CELL NUCLEAR ANTIGEN"/>
    <property type="match status" value="1"/>
</dbReference>
<sequence>MFEAKLLEGNILKKIIDAIKDIVTEVNLDISPSGISLQAMDSSHVALVSLNLSMEGFETYRADTNQVIGISVSNLAKVMKLADPTDNITLMAEQDPSHLKIIFENTKTERKTEFMLNLISLDVDHLAIPETEHSSIVAINSAEFSKICKELYSLSENLTIATTEDSVQFSVESDAGSGSIRLGQNDSAVKEEQLKIEVSEGVNQQFAIRYLNMFNKAANLSTFTRLCLSADQPLVVEYKIENLGMLKYYLAPKISDE</sequence>
<dbReference type="FunFam" id="3.10.150.10:FF:000006">
    <property type="entry name" value="Proliferating cell nuclear antigen"/>
    <property type="match status" value="1"/>
</dbReference>